<comment type="caution">
    <text evidence="2">The sequence shown here is derived from an EMBL/GenBank/DDBJ whole genome shotgun (WGS) entry which is preliminary data.</text>
</comment>
<dbReference type="RefSeq" id="WP_289511445.1">
    <property type="nucleotide sequence ID" value="NZ_JAUDEA010000009.1"/>
</dbReference>
<gene>
    <name evidence="2" type="ORF">QUW25_06735</name>
</gene>
<reference evidence="2" key="1">
    <citation type="submission" date="2023-06" db="EMBL/GenBank/DDBJ databases">
        <title>Identification and characterization of horizontal gene transfer across gut microbiota members of farm animals based on homology search.</title>
        <authorList>
            <person name="Schwarzerova J."/>
            <person name="Nykrynova M."/>
            <person name="Jureckova K."/>
            <person name="Cejkova D."/>
            <person name="Rychlik I."/>
        </authorList>
    </citation>
    <scope>NUCLEOTIDE SEQUENCE</scope>
    <source>
        <strain evidence="2">153_Feed</strain>
    </source>
</reference>
<evidence type="ECO:0000259" key="1">
    <source>
        <dbReference type="Pfam" id="PF13566"/>
    </source>
</evidence>
<keyword evidence="3" id="KW-1185">Reference proteome</keyword>
<dbReference type="Proteomes" id="UP001529256">
    <property type="component" value="Unassembled WGS sequence"/>
</dbReference>
<dbReference type="Pfam" id="PF13566">
    <property type="entry name" value="DUF4130"/>
    <property type="match status" value="1"/>
</dbReference>
<accession>A0ABT7V443</accession>
<sequence>MDENGAQLSSSPPEVERMTSALAETARRYGVLLACEPVAEGIVASVGVGYLAHLDEGQLELCRADCCQPHPGQVVLGPLDAASEGATALTRRVLEGFQRKNGRECARRAALACASDESCAPEAVHRYLRLGFSQPWEVRPGTTDKRVLAVDELSCLVLRELESAQRLTRFSRAADGSLVAAIEPAANIVPLLGARWAQRLGSERFCLADPRHRVAAFHEARAARCVLVGLDERLCGRLRGMEMQRLTEDERLLRALWKRFREHAALSGRGPQAHLVDRCPR</sequence>
<name>A0ABT7V443_9ACTN</name>
<dbReference type="EMBL" id="JAUDEA010000009">
    <property type="protein sequence ID" value="MDM8271360.1"/>
    <property type="molecule type" value="Genomic_DNA"/>
</dbReference>
<reference evidence="2" key="2">
    <citation type="submission" date="2023-06" db="EMBL/GenBank/DDBJ databases">
        <authorList>
            <person name="Zeman M."/>
            <person name="Kubasova T."/>
            <person name="Jahodarova E."/>
            <person name="Nykrynova M."/>
            <person name="Rychlik I."/>
        </authorList>
    </citation>
    <scope>NUCLEOTIDE SEQUENCE</scope>
    <source>
        <strain evidence="2">153_Feed</strain>
    </source>
</reference>
<protein>
    <submittedName>
        <fullName evidence="2">DUF4130 domain-containing protein</fullName>
    </submittedName>
</protein>
<evidence type="ECO:0000313" key="3">
    <source>
        <dbReference type="Proteomes" id="UP001529256"/>
    </source>
</evidence>
<dbReference type="InterPro" id="IPR025404">
    <property type="entry name" value="DUF4130"/>
</dbReference>
<proteinExistence type="predicted"/>
<organism evidence="2 3">
    <name type="scientific">Thermophilibacter provencensis</name>
    <dbReference type="NCBI Taxonomy" id="1852386"/>
    <lineage>
        <taxon>Bacteria</taxon>
        <taxon>Bacillati</taxon>
        <taxon>Actinomycetota</taxon>
        <taxon>Coriobacteriia</taxon>
        <taxon>Coriobacteriales</taxon>
        <taxon>Atopobiaceae</taxon>
        <taxon>Thermophilibacter</taxon>
    </lineage>
</organism>
<evidence type="ECO:0000313" key="2">
    <source>
        <dbReference type="EMBL" id="MDM8271360.1"/>
    </source>
</evidence>
<feature type="domain" description="DUF4130" evidence="1">
    <location>
        <begin position="122"/>
        <end position="269"/>
    </location>
</feature>